<dbReference type="AlphaFoldDB" id="X0ZW77"/>
<name>X0ZW77_9ZZZZ</name>
<comment type="caution">
    <text evidence="2">The sequence shown here is derived from an EMBL/GenBank/DDBJ whole genome shotgun (WGS) entry which is preliminary data.</text>
</comment>
<sequence length="237" mass="26159">LISNLEPKGSLAAGTTKTYINLTTDEPAYCRYSKEAGQSYDSMRSRFSYDKDKLFHKAFISGLEDNKAYRFYVRCRDIAGNKNDEDTIMQFGIGGASVPSGNGGPTGDNTPPYRYNESPEGELPVETRQATLSLETDESASCRYDTYSGVGYESMSHNFNQTGGTLHSTLVTGFSEGQEYEYFVKCIDSENNKNSNDLVISFEVVSPEDNTPPKISNAYPFNEEFSAGTEETIIGLS</sequence>
<evidence type="ECO:0000313" key="2">
    <source>
        <dbReference type="EMBL" id="GAG52326.1"/>
    </source>
</evidence>
<reference evidence="2" key="1">
    <citation type="journal article" date="2014" name="Front. Microbiol.">
        <title>High frequency of phylogenetically diverse reductive dehalogenase-homologous genes in deep subseafloor sedimentary metagenomes.</title>
        <authorList>
            <person name="Kawai M."/>
            <person name="Futagami T."/>
            <person name="Toyoda A."/>
            <person name="Takaki Y."/>
            <person name="Nishi S."/>
            <person name="Hori S."/>
            <person name="Arai W."/>
            <person name="Tsubouchi T."/>
            <person name="Morono Y."/>
            <person name="Uchiyama I."/>
            <person name="Ito T."/>
            <person name="Fujiyama A."/>
            <person name="Inagaki F."/>
            <person name="Takami H."/>
        </authorList>
    </citation>
    <scope>NUCLEOTIDE SEQUENCE</scope>
    <source>
        <strain evidence="2">Expedition CK06-06</strain>
    </source>
</reference>
<evidence type="ECO:0008006" key="3">
    <source>
        <dbReference type="Google" id="ProtNLM"/>
    </source>
</evidence>
<organism evidence="2">
    <name type="scientific">marine sediment metagenome</name>
    <dbReference type="NCBI Taxonomy" id="412755"/>
    <lineage>
        <taxon>unclassified sequences</taxon>
        <taxon>metagenomes</taxon>
        <taxon>ecological metagenomes</taxon>
    </lineage>
</organism>
<feature type="non-terminal residue" evidence="2">
    <location>
        <position position="1"/>
    </location>
</feature>
<accession>X0ZW77</accession>
<feature type="non-terminal residue" evidence="2">
    <location>
        <position position="237"/>
    </location>
</feature>
<gene>
    <name evidence="2" type="ORF">S01H1_75929</name>
</gene>
<feature type="region of interest" description="Disordered" evidence="1">
    <location>
        <begin position="94"/>
        <end position="121"/>
    </location>
</feature>
<evidence type="ECO:0000256" key="1">
    <source>
        <dbReference type="SAM" id="MobiDB-lite"/>
    </source>
</evidence>
<protein>
    <recommendedName>
        <fullName evidence="3">Fibronectin type-III domain-containing protein</fullName>
    </recommendedName>
</protein>
<proteinExistence type="predicted"/>
<dbReference type="EMBL" id="BARS01050917">
    <property type="protein sequence ID" value="GAG52326.1"/>
    <property type="molecule type" value="Genomic_DNA"/>
</dbReference>